<dbReference type="EMBL" id="JALBUR010000008">
    <property type="protein sequence ID" value="MDX8419383.1"/>
    <property type="molecule type" value="Genomic_DNA"/>
</dbReference>
<dbReference type="GO" id="GO:0061504">
    <property type="term" value="P:cyclic threonylcarbamoyladenosine biosynthetic process"/>
    <property type="evidence" value="ECO:0007669"/>
    <property type="project" value="TreeGrafter"/>
</dbReference>
<evidence type="ECO:0000313" key="3">
    <source>
        <dbReference type="Proteomes" id="UP001286174"/>
    </source>
</evidence>
<feature type="domain" description="THIF-type NAD/FAD binding fold" evidence="1">
    <location>
        <begin position="12"/>
        <end position="255"/>
    </location>
</feature>
<dbReference type="PANTHER" id="PTHR43267:SF1">
    <property type="entry name" value="TRNA THREONYLCARBAMOYLADENOSINE DEHYDRATASE"/>
    <property type="match status" value="1"/>
</dbReference>
<accession>A0AB35U1U3</accession>
<dbReference type="InterPro" id="IPR000594">
    <property type="entry name" value="ThiF_NAD_FAD-bd"/>
</dbReference>
<organism evidence="2 3">
    <name type="scientific">Grylomicrobium aquisgranensis</name>
    <dbReference type="NCBI Taxonomy" id="2926318"/>
    <lineage>
        <taxon>Bacteria</taxon>
        <taxon>Bacillati</taxon>
        <taxon>Bacillota</taxon>
        <taxon>Erysipelotrichia</taxon>
        <taxon>Erysipelotrichales</taxon>
        <taxon>Erysipelotrichaceae</taxon>
        <taxon>Grylomicrobium</taxon>
    </lineage>
</organism>
<dbReference type="Pfam" id="PF00899">
    <property type="entry name" value="ThiF"/>
    <property type="match status" value="1"/>
</dbReference>
<dbReference type="CDD" id="cd00755">
    <property type="entry name" value="YgdL_like"/>
    <property type="match status" value="1"/>
</dbReference>
<evidence type="ECO:0000259" key="1">
    <source>
        <dbReference type="Pfam" id="PF00899"/>
    </source>
</evidence>
<dbReference type="SUPFAM" id="SSF69572">
    <property type="entry name" value="Activating enzymes of the ubiquitin-like proteins"/>
    <property type="match status" value="1"/>
</dbReference>
<dbReference type="InterPro" id="IPR045886">
    <property type="entry name" value="ThiF/MoeB/HesA"/>
</dbReference>
<sequence length="277" mass="30458">MALNQLSRTELVMGSGALAKIAHSRVAVFGIGGVGGYVVEALARSGIGTLDLIDDDRICLTNINRQILATRKTVGQYKVDAAAERVHVICPDIVVNTYKCFYLPAEREKFDFTQFDYIVDAIDTVTAKLDIIEEAKRCHVPVISAMGCGNRVDPSKLCVSDVFDTKGDPLAKVMRHELRKRHIDHLKVVYSTEKPIKPMDDEANSCRYHCICPPGTKRKCTDRRDIPGSTAFVPGAAGLIIASEVVRDLCDFDPNHRTTAEPVHTFADLVKAESGEN</sequence>
<evidence type="ECO:0000313" key="2">
    <source>
        <dbReference type="EMBL" id="MDX8419383.1"/>
    </source>
</evidence>
<dbReference type="PANTHER" id="PTHR43267">
    <property type="entry name" value="TRNA THREONYLCARBAMOYLADENOSINE DEHYDRATASE"/>
    <property type="match status" value="1"/>
</dbReference>
<proteinExistence type="predicted"/>
<reference evidence="2 3" key="1">
    <citation type="submission" date="2022-03" db="EMBL/GenBank/DDBJ databases">
        <title>Novel taxa within the pig intestine.</title>
        <authorList>
            <person name="Wylensek D."/>
            <person name="Bishof K."/>
            <person name="Afrizal A."/>
            <person name="Clavel T."/>
        </authorList>
    </citation>
    <scope>NUCLEOTIDE SEQUENCE [LARGE SCALE GENOMIC DNA]</scope>
    <source>
        <strain evidence="2 3">CLA-KB-P133</strain>
    </source>
</reference>
<dbReference type="AlphaFoldDB" id="A0AB35U1U3"/>
<dbReference type="RefSeq" id="WP_370595826.1">
    <property type="nucleotide sequence ID" value="NZ_JALBUR010000008.1"/>
</dbReference>
<dbReference type="InterPro" id="IPR035985">
    <property type="entry name" value="Ubiquitin-activating_enz"/>
</dbReference>
<dbReference type="Proteomes" id="UP001286174">
    <property type="component" value="Unassembled WGS sequence"/>
</dbReference>
<dbReference type="GO" id="GO:0008641">
    <property type="term" value="F:ubiquitin-like modifier activating enzyme activity"/>
    <property type="evidence" value="ECO:0007669"/>
    <property type="project" value="InterPro"/>
</dbReference>
<gene>
    <name evidence="2" type="ORF">MOZ60_04655</name>
</gene>
<dbReference type="GO" id="GO:0061503">
    <property type="term" value="F:tRNA threonylcarbamoyladenosine dehydratase"/>
    <property type="evidence" value="ECO:0007669"/>
    <property type="project" value="TreeGrafter"/>
</dbReference>
<keyword evidence="3" id="KW-1185">Reference proteome</keyword>
<protein>
    <submittedName>
        <fullName evidence="2">tRNA threonylcarbamoyladenosine dehydratase</fullName>
    </submittedName>
</protein>
<dbReference type="Gene3D" id="3.40.50.720">
    <property type="entry name" value="NAD(P)-binding Rossmann-like Domain"/>
    <property type="match status" value="1"/>
</dbReference>
<name>A0AB35U1U3_9FIRM</name>
<comment type="caution">
    <text evidence="2">The sequence shown here is derived from an EMBL/GenBank/DDBJ whole genome shotgun (WGS) entry which is preliminary data.</text>
</comment>